<keyword evidence="1" id="KW-0092">Biotin</keyword>
<dbReference type="PANTHER" id="PTHR45266:SF3">
    <property type="entry name" value="OXALOACETATE DECARBOXYLASE ALPHA CHAIN"/>
    <property type="match status" value="1"/>
</dbReference>
<dbReference type="RefSeq" id="WP_379903696.1">
    <property type="nucleotide sequence ID" value="NZ_JBHRTR010000032.1"/>
</dbReference>
<protein>
    <submittedName>
        <fullName evidence="3">Biotin/lipoyl-containing protein</fullName>
    </submittedName>
</protein>
<gene>
    <name evidence="3" type="ORF">ACFOGJ_19600</name>
</gene>
<dbReference type="InterPro" id="IPR050709">
    <property type="entry name" value="Biotin_Carboxyl_Carrier/Decarb"/>
</dbReference>
<accession>A0ABV7L4C7</accession>
<evidence type="ECO:0000259" key="2">
    <source>
        <dbReference type="PROSITE" id="PS50968"/>
    </source>
</evidence>
<dbReference type="Proteomes" id="UP001595528">
    <property type="component" value="Unassembled WGS sequence"/>
</dbReference>
<evidence type="ECO:0000313" key="3">
    <source>
        <dbReference type="EMBL" id="MFC3229462.1"/>
    </source>
</evidence>
<dbReference type="Gene3D" id="2.40.50.100">
    <property type="match status" value="1"/>
</dbReference>
<dbReference type="PANTHER" id="PTHR45266">
    <property type="entry name" value="OXALOACETATE DECARBOXYLASE ALPHA CHAIN"/>
    <property type="match status" value="1"/>
</dbReference>
<dbReference type="PROSITE" id="PS50968">
    <property type="entry name" value="BIOTINYL_LIPOYL"/>
    <property type="match status" value="1"/>
</dbReference>
<reference evidence="4" key="1">
    <citation type="journal article" date="2019" name="Int. J. Syst. Evol. Microbiol.">
        <title>The Global Catalogue of Microorganisms (GCM) 10K type strain sequencing project: providing services to taxonomists for standard genome sequencing and annotation.</title>
        <authorList>
            <consortium name="The Broad Institute Genomics Platform"/>
            <consortium name="The Broad Institute Genome Sequencing Center for Infectious Disease"/>
            <person name="Wu L."/>
            <person name="Ma J."/>
        </authorList>
    </citation>
    <scope>NUCLEOTIDE SEQUENCE [LARGE SCALE GENOMIC DNA]</scope>
    <source>
        <strain evidence="4">KCTC 42964</strain>
    </source>
</reference>
<dbReference type="SUPFAM" id="SSF51230">
    <property type="entry name" value="Single hybrid motif"/>
    <property type="match status" value="1"/>
</dbReference>
<proteinExistence type="predicted"/>
<sequence length="72" mass="7558">MAQNVETQIPGNVWKVLVKVGDTVKAGDTLFILEVMKTEVPHDAEADGTVKAVHISEGQEGVDAGTLAVEIG</sequence>
<dbReference type="InterPro" id="IPR000089">
    <property type="entry name" value="Biotin_lipoyl"/>
</dbReference>
<evidence type="ECO:0000256" key="1">
    <source>
        <dbReference type="ARBA" id="ARBA00023267"/>
    </source>
</evidence>
<evidence type="ECO:0000313" key="4">
    <source>
        <dbReference type="Proteomes" id="UP001595528"/>
    </source>
</evidence>
<comment type="caution">
    <text evidence="3">The sequence shown here is derived from an EMBL/GenBank/DDBJ whole genome shotgun (WGS) entry which is preliminary data.</text>
</comment>
<dbReference type="CDD" id="cd06850">
    <property type="entry name" value="biotinyl_domain"/>
    <property type="match status" value="1"/>
</dbReference>
<name>A0ABV7L4C7_9PROT</name>
<dbReference type="Pfam" id="PF00364">
    <property type="entry name" value="Biotin_lipoyl"/>
    <property type="match status" value="1"/>
</dbReference>
<keyword evidence="4" id="KW-1185">Reference proteome</keyword>
<dbReference type="InterPro" id="IPR011053">
    <property type="entry name" value="Single_hybrid_motif"/>
</dbReference>
<feature type="domain" description="Lipoyl-binding" evidence="2">
    <location>
        <begin position="1"/>
        <end position="72"/>
    </location>
</feature>
<organism evidence="3 4">
    <name type="scientific">Marinibaculum pumilum</name>
    <dbReference type="NCBI Taxonomy" id="1766165"/>
    <lineage>
        <taxon>Bacteria</taxon>
        <taxon>Pseudomonadati</taxon>
        <taxon>Pseudomonadota</taxon>
        <taxon>Alphaproteobacteria</taxon>
        <taxon>Rhodospirillales</taxon>
        <taxon>Rhodospirillaceae</taxon>
        <taxon>Marinibaculum</taxon>
    </lineage>
</organism>
<dbReference type="EMBL" id="JBHRTR010000032">
    <property type="protein sequence ID" value="MFC3229462.1"/>
    <property type="molecule type" value="Genomic_DNA"/>
</dbReference>